<keyword evidence="11" id="KW-1185">Reference proteome</keyword>
<keyword evidence="8" id="KW-0407">Ion channel</keyword>
<dbReference type="InterPro" id="IPR003930">
    <property type="entry name" value="K_chnl_Ca-activ_BK_bsu"/>
</dbReference>
<dbReference type="PANTHER" id="PTHR10258:SF1">
    <property type="entry name" value="CALCIUM-ACTIVATED POTASSIUM CHANNEL SUBUNIT BETA-1"/>
    <property type="match status" value="1"/>
</dbReference>
<evidence type="ECO:0000256" key="1">
    <source>
        <dbReference type="ARBA" id="ARBA00004141"/>
    </source>
</evidence>
<dbReference type="GO" id="GO:0005513">
    <property type="term" value="P:detection of calcium ion"/>
    <property type="evidence" value="ECO:0007669"/>
    <property type="project" value="TreeGrafter"/>
</dbReference>
<evidence type="ECO:0000256" key="6">
    <source>
        <dbReference type="ARBA" id="ARBA00023136"/>
    </source>
</evidence>
<keyword evidence="5" id="KW-0406">Ion transport</keyword>
<evidence type="ECO:0000256" key="7">
    <source>
        <dbReference type="ARBA" id="ARBA00023180"/>
    </source>
</evidence>
<keyword evidence="7" id="KW-0325">Glycoprotein</keyword>
<sequence>MMACINDVSFIGIVLVPLHRRSVWADESECNVVRANIKEKVHCSFIEGSEDKDIFHYPCLEVYVNLTHLGKVVMLYHTEITVDRNPKVCMLYIKTVSSTATQQILTRIHARRDIINGDTMAILAKLSFLVLKYEGPWWCRLLNA</sequence>
<proteinExistence type="inferred from homology"/>
<accession>A0A8C6XUI6</accession>
<comment type="subcellular location">
    <subcellularLocation>
        <location evidence="1">Membrane</location>
        <topology evidence="1">Multi-pass membrane protein</topology>
    </subcellularLocation>
</comment>
<dbReference type="GO" id="GO:0015459">
    <property type="term" value="F:potassium channel regulator activity"/>
    <property type="evidence" value="ECO:0007669"/>
    <property type="project" value="TreeGrafter"/>
</dbReference>
<evidence type="ECO:0000256" key="9">
    <source>
        <dbReference type="ARBA" id="ARBA00038155"/>
    </source>
</evidence>
<keyword evidence="4" id="KW-1133">Transmembrane helix</keyword>
<evidence type="ECO:0000313" key="11">
    <source>
        <dbReference type="Proteomes" id="UP000694559"/>
    </source>
</evidence>
<keyword evidence="6" id="KW-0472">Membrane</keyword>
<dbReference type="GO" id="GO:0008076">
    <property type="term" value="C:voltage-gated potassium channel complex"/>
    <property type="evidence" value="ECO:0007669"/>
    <property type="project" value="TreeGrafter"/>
</dbReference>
<keyword evidence="2" id="KW-0813">Transport</keyword>
<dbReference type="Pfam" id="PF03185">
    <property type="entry name" value="CaKB"/>
    <property type="match status" value="1"/>
</dbReference>
<name>A0A8C6XUI6_NAJNA</name>
<dbReference type="AlphaFoldDB" id="A0A8C6XUI6"/>
<comment type="similarity">
    <text evidence="9">Belongs to the KCNMB (TC 8.A.14.1) family. KCNMB1 subfamily.</text>
</comment>
<dbReference type="OrthoDB" id="5962477at2759"/>
<evidence type="ECO:0000313" key="10">
    <source>
        <dbReference type="Ensembl" id="ENSNNAP00000018837.1"/>
    </source>
</evidence>
<dbReference type="Proteomes" id="UP000694559">
    <property type="component" value="Unplaced"/>
</dbReference>
<evidence type="ECO:0000256" key="4">
    <source>
        <dbReference type="ARBA" id="ARBA00022989"/>
    </source>
</evidence>
<protein>
    <submittedName>
        <fullName evidence="10">Uncharacterized protein</fullName>
    </submittedName>
</protein>
<evidence type="ECO:0000256" key="2">
    <source>
        <dbReference type="ARBA" id="ARBA00022448"/>
    </source>
</evidence>
<reference evidence="10" key="2">
    <citation type="submission" date="2025-09" db="UniProtKB">
        <authorList>
            <consortium name="Ensembl"/>
        </authorList>
    </citation>
    <scope>IDENTIFICATION</scope>
</reference>
<evidence type="ECO:0000256" key="5">
    <source>
        <dbReference type="ARBA" id="ARBA00023065"/>
    </source>
</evidence>
<evidence type="ECO:0000256" key="3">
    <source>
        <dbReference type="ARBA" id="ARBA00022692"/>
    </source>
</evidence>
<dbReference type="Ensembl" id="ENSNNAT00000019755.1">
    <property type="protein sequence ID" value="ENSNNAP00000018837.1"/>
    <property type="gene ID" value="ENSNNAG00000012592.1"/>
</dbReference>
<dbReference type="PANTHER" id="PTHR10258">
    <property type="entry name" value="CALCIUM-ACTIVATED POTASSIUM CHANNEL SUBUNIT BETA"/>
    <property type="match status" value="1"/>
</dbReference>
<evidence type="ECO:0000256" key="8">
    <source>
        <dbReference type="ARBA" id="ARBA00023303"/>
    </source>
</evidence>
<reference evidence="10" key="1">
    <citation type="submission" date="2025-08" db="UniProtKB">
        <authorList>
            <consortium name="Ensembl"/>
        </authorList>
    </citation>
    <scope>IDENTIFICATION</scope>
</reference>
<dbReference type="GO" id="GO:0015269">
    <property type="term" value="F:calcium-activated potassium channel activity"/>
    <property type="evidence" value="ECO:0007669"/>
    <property type="project" value="InterPro"/>
</dbReference>
<keyword evidence="3" id="KW-0812">Transmembrane</keyword>
<organism evidence="10 11">
    <name type="scientific">Naja naja</name>
    <name type="common">Indian cobra</name>
    <dbReference type="NCBI Taxonomy" id="35670"/>
    <lineage>
        <taxon>Eukaryota</taxon>
        <taxon>Metazoa</taxon>
        <taxon>Chordata</taxon>
        <taxon>Craniata</taxon>
        <taxon>Vertebrata</taxon>
        <taxon>Euteleostomi</taxon>
        <taxon>Lepidosauria</taxon>
        <taxon>Squamata</taxon>
        <taxon>Bifurcata</taxon>
        <taxon>Unidentata</taxon>
        <taxon>Episquamata</taxon>
        <taxon>Toxicofera</taxon>
        <taxon>Serpentes</taxon>
        <taxon>Colubroidea</taxon>
        <taxon>Elapidae</taxon>
        <taxon>Elapinae</taxon>
        <taxon>Naja</taxon>
    </lineage>
</organism>